<dbReference type="SUPFAM" id="SSF53098">
    <property type="entry name" value="Ribonuclease H-like"/>
    <property type="match status" value="1"/>
</dbReference>
<keyword evidence="4" id="KW-1185">Reference proteome</keyword>
<dbReference type="GO" id="GO:0003676">
    <property type="term" value="F:nucleic acid binding"/>
    <property type="evidence" value="ECO:0007669"/>
    <property type="project" value="InterPro"/>
</dbReference>
<dbReference type="InterPro" id="IPR043128">
    <property type="entry name" value="Rev_trsase/Diguanyl_cyclase"/>
</dbReference>
<accession>A0AAE0RFJ9</accession>
<dbReference type="EMBL" id="JAUCMX010000003">
    <property type="protein sequence ID" value="KAK3551930.1"/>
    <property type="molecule type" value="Genomic_DNA"/>
</dbReference>
<dbReference type="Pfam" id="PF00665">
    <property type="entry name" value="rve"/>
    <property type="match status" value="1"/>
</dbReference>
<dbReference type="Gene3D" id="3.30.420.10">
    <property type="entry name" value="Ribonuclease H-like superfamily/Ribonuclease H"/>
    <property type="match status" value="1"/>
</dbReference>
<dbReference type="PANTHER" id="PTHR37984">
    <property type="entry name" value="PROTEIN CBG26694"/>
    <property type="match status" value="1"/>
</dbReference>
<name>A0AAE0RFJ9_9TELE</name>
<feature type="domain" description="Integrase catalytic" evidence="2">
    <location>
        <begin position="263"/>
        <end position="367"/>
    </location>
</feature>
<dbReference type="SUPFAM" id="SSF56672">
    <property type="entry name" value="DNA/RNA polymerases"/>
    <property type="match status" value="1"/>
</dbReference>
<gene>
    <name evidence="3" type="ORF">QTP70_031526</name>
</gene>
<evidence type="ECO:0000313" key="3">
    <source>
        <dbReference type="EMBL" id="KAK3551930.1"/>
    </source>
</evidence>
<dbReference type="InterPro" id="IPR036397">
    <property type="entry name" value="RNaseH_sf"/>
</dbReference>
<organism evidence="3 4">
    <name type="scientific">Hemibagrus guttatus</name>
    <dbReference type="NCBI Taxonomy" id="175788"/>
    <lineage>
        <taxon>Eukaryota</taxon>
        <taxon>Metazoa</taxon>
        <taxon>Chordata</taxon>
        <taxon>Craniata</taxon>
        <taxon>Vertebrata</taxon>
        <taxon>Euteleostomi</taxon>
        <taxon>Actinopterygii</taxon>
        <taxon>Neopterygii</taxon>
        <taxon>Teleostei</taxon>
        <taxon>Ostariophysi</taxon>
        <taxon>Siluriformes</taxon>
        <taxon>Bagridae</taxon>
        <taxon>Hemibagrus</taxon>
    </lineage>
</organism>
<comment type="caution">
    <text evidence="3">The sequence shown here is derived from an EMBL/GenBank/DDBJ whole genome shotgun (WGS) entry which is preliminary data.</text>
</comment>
<sequence>MEDYIEEALTAGSFTLIYSSSYDDNMHHVRIVLFCLRQYQLYAKAKKCEFHKESITFLGYIKSHCDCNEVDGPSCGIVAVLSQCHGNPEKVYPCAYFSLKLTPEERLNLRQAQWVLFFTKFQFTVAYHPGTKNGKVDALSRRHNPTSAPAQPQPILPPLVLLAPIRWNLEGEIQQAQVNESSTSTCPATKLYVPSSLHSQVLQWEHEAPSSGHSGIRHTTALIQNQFWWPSLSHENYIESCATCGQSRTGRQLPTGLLEPLSIPCRPWYHMAVDFVTGLPSSSGFNMILGATDWFSKACWLVPLKGLPTAMEMATTLFNQVFHTYGLLEYIVSDRSPQFTSRVWNAFCTLLGINVSLSSVYRPQSTGPTSTQNTWRCY</sequence>
<dbReference type="PANTHER" id="PTHR37984:SF15">
    <property type="entry name" value="INTEGRASE CATALYTIC DOMAIN-CONTAINING PROTEIN"/>
    <property type="match status" value="1"/>
</dbReference>
<dbReference type="InterPro" id="IPR012337">
    <property type="entry name" value="RNaseH-like_sf"/>
</dbReference>
<dbReference type="Pfam" id="PF17921">
    <property type="entry name" value="Integrase_H2C2"/>
    <property type="match status" value="1"/>
</dbReference>
<dbReference type="GO" id="GO:0015074">
    <property type="term" value="P:DNA integration"/>
    <property type="evidence" value="ECO:0007669"/>
    <property type="project" value="InterPro"/>
</dbReference>
<evidence type="ECO:0000256" key="1">
    <source>
        <dbReference type="ARBA" id="ARBA00039658"/>
    </source>
</evidence>
<reference evidence="3" key="1">
    <citation type="submission" date="2023-06" db="EMBL/GenBank/DDBJ databases">
        <title>Male Hemibagrus guttatus genome.</title>
        <authorList>
            <person name="Bian C."/>
        </authorList>
    </citation>
    <scope>NUCLEOTIDE SEQUENCE</scope>
    <source>
        <strain evidence="3">Male_cb2023</strain>
        <tissue evidence="3">Muscle</tissue>
    </source>
</reference>
<dbReference type="Proteomes" id="UP001274896">
    <property type="component" value="Unassembled WGS sequence"/>
</dbReference>
<protein>
    <recommendedName>
        <fullName evidence="1">Gypsy retrotransposon integrase-like protein 1</fullName>
    </recommendedName>
</protein>
<dbReference type="Gene3D" id="3.30.70.270">
    <property type="match status" value="1"/>
</dbReference>
<dbReference type="AlphaFoldDB" id="A0AAE0RFJ9"/>
<dbReference type="InterPro" id="IPR001584">
    <property type="entry name" value="Integrase_cat-core"/>
</dbReference>
<evidence type="ECO:0000313" key="4">
    <source>
        <dbReference type="Proteomes" id="UP001274896"/>
    </source>
</evidence>
<dbReference type="InterPro" id="IPR041588">
    <property type="entry name" value="Integrase_H2C2"/>
</dbReference>
<dbReference type="InterPro" id="IPR050951">
    <property type="entry name" value="Retrovirus_Pol_polyprotein"/>
</dbReference>
<dbReference type="PROSITE" id="PS50994">
    <property type="entry name" value="INTEGRASE"/>
    <property type="match status" value="1"/>
</dbReference>
<dbReference type="Gene3D" id="1.10.340.70">
    <property type="match status" value="1"/>
</dbReference>
<proteinExistence type="predicted"/>
<evidence type="ECO:0000259" key="2">
    <source>
        <dbReference type="PROSITE" id="PS50994"/>
    </source>
</evidence>
<dbReference type="InterPro" id="IPR043502">
    <property type="entry name" value="DNA/RNA_pol_sf"/>
</dbReference>